<accession>A0A1L2ZN81</accession>
<dbReference type="InterPro" id="IPR021878">
    <property type="entry name" value="TgpA_N"/>
</dbReference>
<dbReference type="InterPro" id="IPR038765">
    <property type="entry name" value="Papain-like_cys_pep_sf"/>
</dbReference>
<evidence type="ECO:0000313" key="4">
    <source>
        <dbReference type="EMBL" id="APF40492.1"/>
    </source>
</evidence>
<proteinExistence type="predicted"/>
<dbReference type="InterPro" id="IPR002931">
    <property type="entry name" value="Transglutaminase-like"/>
</dbReference>
<feature type="transmembrane region" description="Helical" evidence="2">
    <location>
        <begin position="21"/>
        <end position="45"/>
    </location>
</feature>
<feature type="domain" description="Transglutaminase-like" evidence="3">
    <location>
        <begin position="519"/>
        <end position="594"/>
    </location>
</feature>
<dbReference type="Gene3D" id="3.10.620.30">
    <property type="match status" value="1"/>
</dbReference>
<keyword evidence="5" id="KW-1185">Reference proteome</keyword>
<feature type="transmembrane region" description="Helical" evidence="2">
    <location>
        <begin position="209"/>
        <end position="230"/>
    </location>
</feature>
<evidence type="ECO:0000259" key="3">
    <source>
        <dbReference type="SMART" id="SM00460"/>
    </source>
</evidence>
<feature type="transmembrane region" description="Helical" evidence="2">
    <location>
        <begin position="96"/>
        <end position="119"/>
    </location>
</feature>
<reference evidence="4 5" key="1">
    <citation type="submission" date="2016-11" db="EMBL/GenBank/DDBJ databases">
        <title>Genome sequencing of Zhihengliuella aestuarii B18 antagonistic to Plasmodiophora brassicae.</title>
        <authorList>
            <person name="Luo Y."/>
        </authorList>
    </citation>
    <scope>NUCLEOTIDE SEQUENCE [LARGE SCALE GENOMIC DNA]</scope>
    <source>
        <strain evidence="4 5">B18</strain>
    </source>
</reference>
<dbReference type="RefSeq" id="WP_071893969.1">
    <property type="nucleotide sequence ID" value="NZ_CP018135.1"/>
</dbReference>
<sequence>MTTTPQRPAPTQAASSSWIPTLLAHNLAVFATTALITLAAALSFNGMYQGWEWMWEITWVVLCVAGAIAVSRVIGSLISGASWLDQEPKKANANVWIRAFVPVLAGLAGLSAILIARFLPETAIAWIFPGPETPRAIQETVTFAGEEVMSQVTPVIASPALVALTCFGVGLLVILLDLLAFGVGFPAIAGLIPASLLIVAALVKTNGAGIVTIAATAAAYLLMLAVAQSVSSSRVPGGRLPSLLAIVAAGLAAILLVPTAIPGFTSGVLPEGKRLYLFGEPTGVNPVLNLGANLSQPLAIDTIHYYTDSEDPLYLRTAVVSDLAESRWAPSDIEDSRLALDPSGSMLTPLDGVGTTDGYPSVSNGVRIRTENYNSPWLPLPNYSETITGISSAWGWNAATSTIFSGTGAASNALDYTISINRPAWDAQEMASIAQAERRENFVLAQRYPEETQLSGSTEVSDTYQAVLEDAALSANSTDKFSIAVAIQNYLRSTRFTYSEQTPLEQGYDGNGVNVVDEFLRVKAGYCIHYSSAMALMAREAGIPSRIVVGYAPGRATGSTEGELTEFAVSSRNAHAWPELYFEGLGWVPFEPTPGRGSTPSYAPEATAQAASSSASEEAPSQSASSSAAVTESATPSETPEVTISASSGDTNNGELVRTVLTAIGVLALAALLLLIPAIIRQLRRHGALATIRDPESAPAARAVAAWRELTDTARDYGVRQRPQETAAAFANRLAGVLRSSPAPDSEAGAAVTEAPNFQYDDAGSLSRLRSAFEVARYAAAGSRGGPGVGADAGVDSGKSSGSDSGSDLAQDLATVTRALQRRADARERFRARFWPASVMNRGS</sequence>
<dbReference type="SUPFAM" id="SSF54001">
    <property type="entry name" value="Cysteine proteinases"/>
    <property type="match status" value="1"/>
</dbReference>
<dbReference type="SMART" id="SM00460">
    <property type="entry name" value="TGc"/>
    <property type="match status" value="1"/>
</dbReference>
<feature type="transmembrane region" description="Helical" evidence="2">
    <location>
        <begin position="660"/>
        <end position="680"/>
    </location>
</feature>
<feature type="transmembrane region" description="Helical" evidence="2">
    <location>
        <begin position="57"/>
        <end position="84"/>
    </location>
</feature>
<feature type="transmembrane region" description="Helical" evidence="2">
    <location>
        <begin position="183"/>
        <end position="203"/>
    </location>
</feature>
<feature type="region of interest" description="Disordered" evidence="1">
    <location>
        <begin position="595"/>
        <end position="651"/>
    </location>
</feature>
<dbReference type="PANTHER" id="PTHR42736:SF1">
    <property type="entry name" value="PROTEIN-GLUTAMINE GAMMA-GLUTAMYLTRANSFERASE"/>
    <property type="match status" value="1"/>
</dbReference>
<feature type="region of interest" description="Disordered" evidence="1">
    <location>
        <begin position="782"/>
        <end position="810"/>
    </location>
</feature>
<dbReference type="Pfam" id="PF01841">
    <property type="entry name" value="Transglut_core"/>
    <property type="match status" value="1"/>
</dbReference>
<organism evidence="4 5">
    <name type="scientific">Neomicrococcus aestuarii</name>
    <dbReference type="NCBI Taxonomy" id="556325"/>
    <lineage>
        <taxon>Bacteria</taxon>
        <taxon>Bacillati</taxon>
        <taxon>Actinomycetota</taxon>
        <taxon>Actinomycetes</taxon>
        <taxon>Micrococcales</taxon>
        <taxon>Micrococcaceae</taxon>
        <taxon>Neomicrococcus</taxon>
    </lineage>
</organism>
<name>A0A1L2ZN81_9MICC</name>
<evidence type="ECO:0000313" key="5">
    <source>
        <dbReference type="Proteomes" id="UP000183530"/>
    </source>
</evidence>
<dbReference type="Proteomes" id="UP000183530">
    <property type="component" value="Chromosome"/>
</dbReference>
<dbReference type="PANTHER" id="PTHR42736">
    <property type="entry name" value="PROTEIN-GLUTAMINE GAMMA-GLUTAMYLTRANSFERASE"/>
    <property type="match status" value="1"/>
</dbReference>
<feature type="compositionally biased region" description="Low complexity" evidence="1">
    <location>
        <begin position="792"/>
        <end position="810"/>
    </location>
</feature>
<evidence type="ECO:0000256" key="2">
    <source>
        <dbReference type="SAM" id="Phobius"/>
    </source>
</evidence>
<dbReference type="InterPro" id="IPR052901">
    <property type="entry name" value="Bact_TGase-like"/>
</dbReference>
<protein>
    <recommendedName>
        <fullName evidence="3">Transglutaminase-like domain-containing protein</fullName>
    </recommendedName>
</protein>
<feature type="transmembrane region" description="Helical" evidence="2">
    <location>
        <begin position="242"/>
        <end position="261"/>
    </location>
</feature>
<keyword evidence="2" id="KW-1133">Transmembrane helix</keyword>
<dbReference type="STRING" id="556325.BHE16_05045"/>
<dbReference type="AlphaFoldDB" id="A0A1L2ZN81"/>
<keyword evidence="2" id="KW-0472">Membrane</keyword>
<feature type="compositionally biased region" description="Low complexity" evidence="1">
    <location>
        <begin position="603"/>
        <end position="639"/>
    </location>
</feature>
<dbReference type="Pfam" id="PF11992">
    <property type="entry name" value="TgpA_N"/>
    <property type="match status" value="1"/>
</dbReference>
<dbReference type="KEGG" id="nae:BHE16_05045"/>
<dbReference type="EMBL" id="CP018135">
    <property type="protein sequence ID" value="APF40492.1"/>
    <property type="molecule type" value="Genomic_DNA"/>
</dbReference>
<keyword evidence="2" id="KW-0812">Transmembrane</keyword>
<feature type="compositionally biased region" description="Polar residues" evidence="1">
    <location>
        <begin position="640"/>
        <end position="651"/>
    </location>
</feature>
<feature type="transmembrane region" description="Helical" evidence="2">
    <location>
        <begin position="156"/>
        <end position="176"/>
    </location>
</feature>
<evidence type="ECO:0000256" key="1">
    <source>
        <dbReference type="SAM" id="MobiDB-lite"/>
    </source>
</evidence>
<gene>
    <name evidence="4" type="ORF">BHE16_05045</name>
</gene>